<dbReference type="InParanoid" id="A0A286U549"/>
<dbReference type="AlphaFoldDB" id="A0A286U549"/>
<evidence type="ECO:0000313" key="2">
    <source>
        <dbReference type="Proteomes" id="UP000217199"/>
    </source>
</evidence>
<proteinExistence type="predicted"/>
<dbReference type="EMBL" id="NBII01000012">
    <property type="protein sequence ID" value="PAV14639.1"/>
    <property type="molecule type" value="Genomic_DNA"/>
</dbReference>
<organism evidence="1 2">
    <name type="scientific">Pyrrhoderma noxium</name>
    <dbReference type="NCBI Taxonomy" id="2282107"/>
    <lineage>
        <taxon>Eukaryota</taxon>
        <taxon>Fungi</taxon>
        <taxon>Dikarya</taxon>
        <taxon>Basidiomycota</taxon>
        <taxon>Agaricomycotina</taxon>
        <taxon>Agaricomycetes</taxon>
        <taxon>Hymenochaetales</taxon>
        <taxon>Hymenochaetaceae</taxon>
        <taxon>Pyrrhoderma</taxon>
    </lineage>
</organism>
<accession>A0A286U549</accession>
<gene>
    <name evidence="1" type="ORF">PNOK_0971700</name>
</gene>
<keyword evidence="2" id="KW-1185">Reference proteome</keyword>
<protein>
    <submittedName>
        <fullName evidence="1">Uncharacterized protein</fullName>
    </submittedName>
</protein>
<comment type="caution">
    <text evidence="1">The sequence shown here is derived from an EMBL/GenBank/DDBJ whole genome shotgun (WGS) entry which is preliminary data.</text>
</comment>
<evidence type="ECO:0000313" key="1">
    <source>
        <dbReference type="EMBL" id="PAV14639.1"/>
    </source>
</evidence>
<name>A0A286U549_9AGAM</name>
<reference evidence="1 2" key="1">
    <citation type="journal article" date="2017" name="Mol. Ecol.">
        <title>Comparative and population genomic landscape of Phellinus noxius: A hypervariable fungus causing root rot in trees.</title>
        <authorList>
            <person name="Chung C.L."/>
            <person name="Lee T.J."/>
            <person name="Akiba M."/>
            <person name="Lee H.H."/>
            <person name="Kuo T.H."/>
            <person name="Liu D."/>
            <person name="Ke H.M."/>
            <person name="Yokoi T."/>
            <person name="Roa M.B."/>
            <person name="Lu M.J."/>
            <person name="Chang Y.Y."/>
            <person name="Ann P.J."/>
            <person name="Tsai J.N."/>
            <person name="Chen C.Y."/>
            <person name="Tzean S.S."/>
            <person name="Ota Y."/>
            <person name="Hattori T."/>
            <person name="Sahashi N."/>
            <person name="Liou R.F."/>
            <person name="Kikuchi T."/>
            <person name="Tsai I.J."/>
        </authorList>
    </citation>
    <scope>NUCLEOTIDE SEQUENCE [LARGE SCALE GENOMIC DNA]</scope>
    <source>
        <strain evidence="1 2">FFPRI411160</strain>
    </source>
</reference>
<sequence length="90" mass="9634">MQTGHDQGSCISKYKRKTQSMTASFRRELKKGVVGPFDMEAQVGSISAPFENGTPITGAIATDGITNNKQMVEGSMEGARVELNTSTFSS</sequence>
<dbReference type="Proteomes" id="UP000217199">
    <property type="component" value="Unassembled WGS sequence"/>
</dbReference>